<reference evidence="2" key="2">
    <citation type="submission" date="2020-06" db="EMBL/GenBank/DDBJ databases">
        <authorList>
            <person name="Sheffer M."/>
        </authorList>
    </citation>
    <scope>NUCLEOTIDE SEQUENCE</scope>
</reference>
<protein>
    <submittedName>
        <fullName evidence="2">Uncharacterized protein</fullName>
    </submittedName>
</protein>
<organism evidence="2 3">
    <name type="scientific">Argiope bruennichi</name>
    <name type="common">Wasp spider</name>
    <name type="synonym">Aranea bruennichi</name>
    <dbReference type="NCBI Taxonomy" id="94029"/>
    <lineage>
        <taxon>Eukaryota</taxon>
        <taxon>Metazoa</taxon>
        <taxon>Ecdysozoa</taxon>
        <taxon>Arthropoda</taxon>
        <taxon>Chelicerata</taxon>
        <taxon>Arachnida</taxon>
        <taxon>Araneae</taxon>
        <taxon>Araneomorphae</taxon>
        <taxon>Entelegynae</taxon>
        <taxon>Araneoidea</taxon>
        <taxon>Araneidae</taxon>
        <taxon>Argiope</taxon>
    </lineage>
</organism>
<sequence>MQWFEECEDDSDINVAETTISDHEEKSEQESEENSNASSEEEEDDRIDMENYFYGTEPIKSILSLVRENLVAAKKFIGALSDVIRG</sequence>
<dbReference type="EMBL" id="JABXBU010000012">
    <property type="protein sequence ID" value="KAF8789893.1"/>
    <property type="molecule type" value="Genomic_DNA"/>
</dbReference>
<evidence type="ECO:0000313" key="2">
    <source>
        <dbReference type="EMBL" id="KAF8789893.1"/>
    </source>
</evidence>
<name>A0A8T0FM90_ARGBR</name>
<accession>A0A8T0FM90</accession>
<dbReference type="AlphaFoldDB" id="A0A8T0FM90"/>
<reference evidence="2" key="1">
    <citation type="journal article" date="2020" name="bioRxiv">
        <title>Chromosome-level reference genome of the European wasp spider Argiope bruennichi: a resource for studies on range expansion and evolutionary adaptation.</title>
        <authorList>
            <person name="Sheffer M.M."/>
            <person name="Hoppe A."/>
            <person name="Krehenwinkel H."/>
            <person name="Uhl G."/>
            <person name="Kuss A.W."/>
            <person name="Jensen L."/>
            <person name="Jensen C."/>
            <person name="Gillespie R.G."/>
            <person name="Hoff K.J."/>
            <person name="Prost S."/>
        </authorList>
    </citation>
    <scope>NUCLEOTIDE SEQUENCE</scope>
</reference>
<dbReference type="Proteomes" id="UP000807504">
    <property type="component" value="Unassembled WGS sequence"/>
</dbReference>
<gene>
    <name evidence="2" type="ORF">HNY73_007796</name>
</gene>
<evidence type="ECO:0000256" key="1">
    <source>
        <dbReference type="SAM" id="MobiDB-lite"/>
    </source>
</evidence>
<comment type="caution">
    <text evidence="2">The sequence shown here is derived from an EMBL/GenBank/DDBJ whole genome shotgun (WGS) entry which is preliminary data.</text>
</comment>
<keyword evidence="3" id="KW-1185">Reference proteome</keyword>
<feature type="compositionally biased region" description="Acidic residues" evidence="1">
    <location>
        <begin position="1"/>
        <end position="12"/>
    </location>
</feature>
<evidence type="ECO:0000313" key="3">
    <source>
        <dbReference type="Proteomes" id="UP000807504"/>
    </source>
</evidence>
<feature type="compositionally biased region" description="Basic and acidic residues" evidence="1">
    <location>
        <begin position="20"/>
        <end position="29"/>
    </location>
</feature>
<feature type="region of interest" description="Disordered" evidence="1">
    <location>
        <begin position="1"/>
        <end position="47"/>
    </location>
</feature>
<proteinExistence type="predicted"/>